<comment type="similarity">
    <text evidence="1">Belongs to the fructosamine kinase family.</text>
</comment>
<dbReference type="InterPro" id="IPR016477">
    <property type="entry name" value="Fructo-/Ketosamine-3-kinase"/>
</dbReference>
<accession>A0A0B6TY48</accession>
<name>A0A0B6TY48_9CORY</name>
<dbReference type="InterPro" id="IPR011009">
    <property type="entry name" value="Kinase-like_dom_sf"/>
</dbReference>
<organism evidence="2 3">
    <name type="scientific">Corynebacterium marinum DSM 44953</name>
    <dbReference type="NCBI Taxonomy" id="1224162"/>
    <lineage>
        <taxon>Bacteria</taxon>
        <taxon>Bacillati</taxon>
        <taxon>Actinomycetota</taxon>
        <taxon>Actinomycetes</taxon>
        <taxon>Mycobacteriales</taxon>
        <taxon>Corynebacteriaceae</taxon>
        <taxon>Corynebacterium</taxon>
    </lineage>
</organism>
<dbReference type="Gene3D" id="1.20.1270.240">
    <property type="match status" value="1"/>
</dbReference>
<dbReference type="Proteomes" id="UP000031928">
    <property type="component" value="Chromosome"/>
</dbReference>
<dbReference type="PANTHER" id="PTHR12149:SF8">
    <property type="entry name" value="PROTEIN-RIBULOSAMINE 3-KINASE"/>
    <property type="match status" value="1"/>
</dbReference>
<evidence type="ECO:0000256" key="1">
    <source>
        <dbReference type="PIRNR" id="PIRNR006221"/>
    </source>
</evidence>
<proteinExistence type="inferred from homology"/>
<dbReference type="Gene3D" id="1.10.510.10">
    <property type="entry name" value="Transferase(Phosphotransferase) domain 1"/>
    <property type="match status" value="1"/>
</dbReference>
<dbReference type="HOGENOM" id="CLU_036517_0_2_11"/>
<evidence type="ECO:0000313" key="2">
    <source>
        <dbReference type="EMBL" id="AJK69651.1"/>
    </source>
</evidence>
<dbReference type="AlphaFoldDB" id="A0A0B6TY48"/>
<keyword evidence="1" id="KW-0808">Transferase</keyword>
<sequence>MTPVFTKSPREPRSAEAEAAGLRWLRAASPAVVEVISVDPAANTLSTALVRGVTPTPQAARTAGRELARIHIAGAPAFGAPPPGWEGPNYIGTQVQECTPTDHWGEFYAAQRVLPFARRAQAAGNLDAEGLAAVEQAAEAVADEDWDAVPARIHGDLWAGNLLFGEDGPALIDPAAHGGHPETDLAMLALFGVPFPEDIWAGYQEISALDPGFRDRFPLHQLHPLAVHAFTHGPGYARPLVEAARATSRLLAGS</sequence>
<reference evidence="2 3" key="1">
    <citation type="submission" date="2014-05" db="EMBL/GenBank/DDBJ databases">
        <title>Complete genome sequence of Corynebacterium marinum DSM 44953.</title>
        <authorList>
            <person name="Schaffert L."/>
            <person name="Albersmeier A."/>
            <person name="Kalinowski J."/>
            <person name="Ruckert C."/>
        </authorList>
    </citation>
    <scope>NUCLEOTIDE SEQUENCE [LARGE SCALE GENOMIC DNA]</scope>
    <source>
        <strain evidence="2 3">DSM 44953</strain>
    </source>
</reference>
<dbReference type="KEGG" id="cmq:B840_10340"/>
<evidence type="ECO:0000313" key="3">
    <source>
        <dbReference type="Proteomes" id="UP000031928"/>
    </source>
</evidence>
<dbReference type="PIRSF" id="PIRSF006221">
    <property type="entry name" value="Ketosamine-3-kinase"/>
    <property type="match status" value="1"/>
</dbReference>
<dbReference type="GO" id="GO:0016301">
    <property type="term" value="F:kinase activity"/>
    <property type="evidence" value="ECO:0007669"/>
    <property type="project" value="UniProtKB-UniRule"/>
</dbReference>
<dbReference type="PANTHER" id="PTHR12149">
    <property type="entry name" value="FRUCTOSAMINE 3 KINASE-RELATED PROTEIN"/>
    <property type="match status" value="1"/>
</dbReference>
<protein>
    <recommendedName>
        <fullName evidence="4">Fructosamine kinase</fullName>
    </recommendedName>
</protein>
<dbReference type="EMBL" id="CP007790">
    <property type="protein sequence ID" value="AJK69651.1"/>
    <property type="molecule type" value="Genomic_DNA"/>
</dbReference>
<dbReference type="OrthoDB" id="5291879at2"/>
<keyword evidence="1" id="KW-0418">Kinase</keyword>
<dbReference type="Pfam" id="PF03881">
    <property type="entry name" value="Fructosamin_kin"/>
    <property type="match status" value="1"/>
</dbReference>
<gene>
    <name evidence="2" type="ORF">B840_10340</name>
</gene>
<dbReference type="STRING" id="1224162.B840_10340"/>
<keyword evidence="3" id="KW-1185">Reference proteome</keyword>
<dbReference type="SUPFAM" id="SSF56112">
    <property type="entry name" value="Protein kinase-like (PK-like)"/>
    <property type="match status" value="1"/>
</dbReference>
<evidence type="ECO:0008006" key="4">
    <source>
        <dbReference type="Google" id="ProtNLM"/>
    </source>
</evidence>
<dbReference type="RefSeq" id="WP_042622040.1">
    <property type="nucleotide sequence ID" value="NZ_CP007790.1"/>
</dbReference>